<feature type="transmembrane region" description="Helical" evidence="7">
    <location>
        <begin position="6"/>
        <end position="23"/>
    </location>
</feature>
<dbReference type="InterPro" id="IPR005115">
    <property type="entry name" value="Gly_transporter"/>
</dbReference>
<comment type="similarity">
    <text evidence="2">Belongs to the UPF0126 family.</text>
</comment>
<gene>
    <name evidence="9" type="ORF">NIT7321_03227</name>
</gene>
<evidence type="ECO:0000313" key="9">
    <source>
        <dbReference type="EMBL" id="CRL12353.1"/>
    </source>
</evidence>
<evidence type="ECO:0000256" key="6">
    <source>
        <dbReference type="ARBA" id="ARBA00023136"/>
    </source>
</evidence>
<evidence type="ECO:0000256" key="2">
    <source>
        <dbReference type="ARBA" id="ARBA00008193"/>
    </source>
</evidence>
<accession>A0A0H5D6N2</accession>
<comment type="subcellular location">
    <subcellularLocation>
        <location evidence="1">Cell membrane</location>
        <topology evidence="1">Multi-pass membrane protein</topology>
    </subcellularLocation>
</comment>
<keyword evidence="6 7" id="KW-0472">Membrane</keyword>
<organism evidence="9 10">
    <name type="scientific">Phaeobacter italicus</name>
    <dbReference type="NCBI Taxonomy" id="481446"/>
    <lineage>
        <taxon>Bacteria</taxon>
        <taxon>Pseudomonadati</taxon>
        <taxon>Pseudomonadota</taxon>
        <taxon>Alphaproteobacteria</taxon>
        <taxon>Rhodobacterales</taxon>
        <taxon>Roseobacteraceae</taxon>
        <taxon>Phaeobacter</taxon>
    </lineage>
</organism>
<dbReference type="EMBL" id="CVRL01000039">
    <property type="protein sequence ID" value="CRL12353.1"/>
    <property type="molecule type" value="Genomic_DNA"/>
</dbReference>
<keyword evidence="3" id="KW-1003">Cell membrane</keyword>
<keyword evidence="4 7" id="KW-0812">Transmembrane</keyword>
<evidence type="ECO:0000256" key="7">
    <source>
        <dbReference type="SAM" id="Phobius"/>
    </source>
</evidence>
<evidence type="ECO:0000313" key="10">
    <source>
        <dbReference type="Proteomes" id="UP000043764"/>
    </source>
</evidence>
<protein>
    <submittedName>
        <fullName evidence="9">Putative membrane protein</fullName>
    </submittedName>
</protein>
<feature type="transmembrane region" description="Helical" evidence="7">
    <location>
        <begin position="90"/>
        <end position="111"/>
    </location>
</feature>
<dbReference type="AlphaFoldDB" id="A0A0H5D6N2"/>
<sequence length="207" mass="21681">MTILTLLDYASVLVFAASGALVASRAQLDIVGFAFVACLTAVGGGTVRDLLLDRHPVFWIGDSNNILLAAGAAVVVFFTAHLVESRLRWVVWLDSFALAVAVSAGTGAAILTGQTPVIVVLMGMATGTLGGLMRDVVCNEVPLVLKQGELYITCAMVGAITAVVAVSLGMPTRWALVACAVVCWVLRAGSIAFGWHLPVYRARPPRS</sequence>
<keyword evidence="5 7" id="KW-1133">Transmembrane helix</keyword>
<dbReference type="GO" id="GO:0005886">
    <property type="term" value="C:plasma membrane"/>
    <property type="evidence" value="ECO:0007669"/>
    <property type="project" value="UniProtKB-SubCell"/>
</dbReference>
<dbReference type="STRING" id="481446.NIT7645_01941"/>
<feature type="transmembrane region" description="Helical" evidence="7">
    <location>
        <begin position="30"/>
        <end position="46"/>
    </location>
</feature>
<dbReference type="OrthoDB" id="9791874at2"/>
<dbReference type="PANTHER" id="PTHR30506">
    <property type="entry name" value="INNER MEMBRANE PROTEIN"/>
    <property type="match status" value="1"/>
</dbReference>
<evidence type="ECO:0000259" key="8">
    <source>
        <dbReference type="Pfam" id="PF03458"/>
    </source>
</evidence>
<feature type="domain" description="Glycine transporter" evidence="8">
    <location>
        <begin position="6"/>
        <end position="80"/>
    </location>
</feature>
<feature type="transmembrane region" description="Helical" evidence="7">
    <location>
        <begin position="149"/>
        <end position="168"/>
    </location>
</feature>
<name>A0A0H5D6N2_9RHOB</name>
<feature type="transmembrane region" description="Helical" evidence="7">
    <location>
        <begin position="66"/>
        <end position="83"/>
    </location>
</feature>
<evidence type="ECO:0000256" key="5">
    <source>
        <dbReference type="ARBA" id="ARBA00022989"/>
    </source>
</evidence>
<dbReference type="Pfam" id="PF03458">
    <property type="entry name" value="Gly_transporter"/>
    <property type="match status" value="2"/>
</dbReference>
<proteinExistence type="inferred from homology"/>
<dbReference type="RefSeq" id="WP_046211567.1">
    <property type="nucleotide sequence ID" value="NZ_BSKQ01000001.1"/>
</dbReference>
<keyword evidence="10" id="KW-1185">Reference proteome</keyword>
<dbReference type="PANTHER" id="PTHR30506:SF3">
    <property type="entry name" value="UPF0126 INNER MEMBRANE PROTEIN YADS-RELATED"/>
    <property type="match status" value="1"/>
</dbReference>
<feature type="transmembrane region" description="Helical" evidence="7">
    <location>
        <begin position="174"/>
        <end position="197"/>
    </location>
</feature>
<reference evidence="9 10" key="1">
    <citation type="submission" date="2015-05" db="EMBL/GenBank/DDBJ databases">
        <authorList>
            <person name="Rodrigo-Torres Lidia"/>
            <person name="Arahal R.David."/>
        </authorList>
    </citation>
    <scope>NUCLEOTIDE SEQUENCE [LARGE SCALE GENOMIC DNA]</scope>
    <source>
        <strain evidence="9 10">CECT 7321</strain>
    </source>
</reference>
<evidence type="ECO:0000256" key="3">
    <source>
        <dbReference type="ARBA" id="ARBA00022475"/>
    </source>
</evidence>
<evidence type="ECO:0000256" key="1">
    <source>
        <dbReference type="ARBA" id="ARBA00004651"/>
    </source>
</evidence>
<dbReference type="Proteomes" id="UP000043764">
    <property type="component" value="Unassembled WGS sequence"/>
</dbReference>
<feature type="domain" description="Glycine transporter" evidence="8">
    <location>
        <begin position="92"/>
        <end position="165"/>
    </location>
</feature>
<feature type="transmembrane region" description="Helical" evidence="7">
    <location>
        <begin position="117"/>
        <end position="137"/>
    </location>
</feature>
<evidence type="ECO:0000256" key="4">
    <source>
        <dbReference type="ARBA" id="ARBA00022692"/>
    </source>
</evidence>